<protein>
    <submittedName>
        <fullName evidence="1">Uncharacterized protein</fullName>
    </submittedName>
</protein>
<sequence length="54" mass="6367">MYLEKVWSNRDHGWRSQEMLCSFEVVVARTNFRDEEMQASSIADKICSIRSGRI</sequence>
<dbReference type="AlphaFoldDB" id="A0A8T0G6H7"/>
<comment type="caution">
    <text evidence="1">The sequence shown here is derived from an EMBL/GenBank/DDBJ whole genome shotgun (WGS) entry which is preliminary data.</text>
</comment>
<gene>
    <name evidence="1" type="ORF">KC19_12G093200</name>
</gene>
<reference evidence="1" key="1">
    <citation type="submission" date="2020-06" db="EMBL/GenBank/DDBJ databases">
        <title>WGS assembly of Ceratodon purpureus strain R40.</title>
        <authorList>
            <person name="Carey S.B."/>
            <person name="Jenkins J."/>
            <person name="Shu S."/>
            <person name="Lovell J.T."/>
            <person name="Sreedasyam A."/>
            <person name="Maumus F."/>
            <person name="Tiley G.P."/>
            <person name="Fernandez-Pozo N."/>
            <person name="Barry K."/>
            <person name="Chen C."/>
            <person name="Wang M."/>
            <person name="Lipzen A."/>
            <person name="Daum C."/>
            <person name="Saski C.A."/>
            <person name="Payton A.C."/>
            <person name="Mcbreen J.C."/>
            <person name="Conrad R.E."/>
            <person name="Kollar L.M."/>
            <person name="Olsson S."/>
            <person name="Huttunen S."/>
            <person name="Landis J.B."/>
            <person name="Wickett N.J."/>
            <person name="Johnson M.G."/>
            <person name="Rensing S.A."/>
            <person name="Grimwood J."/>
            <person name="Schmutz J."/>
            <person name="Mcdaniel S.F."/>
        </authorList>
    </citation>
    <scope>NUCLEOTIDE SEQUENCE</scope>
    <source>
        <strain evidence="1">R40</strain>
    </source>
</reference>
<evidence type="ECO:0000313" key="2">
    <source>
        <dbReference type="Proteomes" id="UP000822688"/>
    </source>
</evidence>
<dbReference type="EMBL" id="CM026433">
    <property type="protein sequence ID" value="KAG0554455.1"/>
    <property type="molecule type" value="Genomic_DNA"/>
</dbReference>
<accession>A0A8T0G6H7</accession>
<proteinExistence type="predicted"/>
<evidence type="ECO:0000313" key="1">
    <source>
        <dbReference type="EMBL" id="KAG0554455.1"/>
    </source>
</evidence>
<organism evidence="1 2">
    <name type="scientific">Ceratodon purpureus</name>
    <name type="common">Fire moss</name>
    <name type="synonym">Dicranum purpureum</name>
    <dbReference type="NCBI Taxonomy" id="3225"/>
    <lineage>
        <taxon>Eukaryota</taxon>
        <taxon>Viridiplantae</taxon>
        <taxon>Streptophyta</taxon>
        <taxon>Embryophyta</taxon>
        <taxon>Bryophyta</taxon>
        <taxon>Bryophytina</taxon>
        <taxon>Bryopsida</taxon>
        <taxon>Dicranidae</taxon>
        <taxon>Pseudoditrichales</taxon>
        <taxon>Ditrichaceae</taxon>
        <taxon>Ceratodon</taxon>
    </lineage>
</organism>
<dbReference type="Proteomes" id="UP000822688">
    <property type="component" value="Chromosome 12"/>
</dbReference>
<keyword evidence="2" id="KW-1185">Reference proteome</keyword>
<name>A0A8T0G6H7_CERPU</name>